<dbReference type="SUPFAM" id="SSF53474">
    <property type="entry name" value="alpha/beta-Hydrolases"/>
    <property type="match status" value="1"/>
</dbReference>
<dbReference type="EMBL" id="UYYB01113749">
    <property type="protein sequence ID" value="VDM81610.1"/>
    <property type="molecule type" value="Genomic_DNA"/>
</dbReference>
<sequence length="168" mass="19501">MFQTPTIPELVVQSRDFHMFDLSFRGKKAGIRNQENFTDEDLEAWKHVFSQKGKKLGITIFPSYNIILCLDALTGPINYYRNIRKRTPRKPGQDICKPPTLIIWGDQDQFLIKEGATLSLEFCRNGQLKFIEGASHWVMQDEPEKVNEYVEEFFNSSKQTSDFSTSKI</sequence>
<name>A0A3P7J832_STRVU</name>
<dbReference type="PANTHER" id="PTHR43329">
    <property type="entry name" value="EPOXIDE HYDROLASE"/>
    <property type="match status" value="1"/>
</dbReference>
<dbReference type="Proteomes" id="UP000270094">
    <property type="component" value="Unassembled WGS sequence"/>
</dbReference>
<accession>A0A3P7J832</accession>
<dbReference type="AlphaFoldDB" id="A0A3P7J832"/>
<proteinExistence type="predicted"/>
<organism evidence="1 2">
    <name type="scientific">Strongylus vulgaris</name>
    <name type="common">Blood worm</name>
    <dbReference type="NCBI Taxonomy" id="40348"/>
    <lineage>
        <taxon>Eukaryota</taxon>
        <taxon>Metazoa</taxon>
        <taxon>Ecdysozoa</taxon>
        <taxon>Nematoda</taxon>
        <taxon>Chromadorea</taxon>
        <taxon>Rhabditida</taxon>
        <taxon>Rhabditina</taxon>
        <taxon>Rhabditomorpha</taxon>
        <taxon>Strongyloidea</taxon>
        <taxon>Strongylidae</taxon>
        <taxon>Strongylus</taxon>
    </lineage>
</organism>
<evidence type="ECO:0000313" key="2">
    <source>
        <dbReference type="Proteomes" id="UP000270094"/>
    </source>
</evidence>
<dbReference type="OrthoDB" id="408373at2759"/>
<evidence type="ECO:0008006" key="3">
    <source>
        <dbReference type="Google" id="ProtNLM"/>
    </source>
</evidence>
<dbReference type="InterPro" id="IPR029058">
    <property type="entry name" value="AB_hydrolase_fold"/>
</dbReference>
<keyword evidence="2" id="KW-1185">Reference proteome</keyword>
<dbReference type="Gene3D" id="3.40.50.1820">
    <property type="entry name" value="alpha/beta hydrolase"/>
    <property type="match status" value="1"/>
</dbReference>
<gene>
    <name evidence="1" type="ORF">SVUK_LOCUS16608</name>
</gene>
<evidence type="ECO:0000313" key="1">
    <source>
        <dbReference type="EMBL" id="VDM81610.1"/>
    </source>
</evidence>
<reference evidence="1 2" key="1">
    <citation type="submission" date="2018-11" db="EMBL/GenBank/DDBJ databases">
        <authorList>
            <consortium name="Pathogen Informatics"/>
        </authorList>
    </citation>
    <scope>NUCLEOTIDE SEQUENCE [LARGE SCALE GENOMIC DNA]</scope>
</reference>
<protein>
    <recommendedName>
        <fullName evidence="3">AB hydrolase-1 domain-containing protein</fullName>
    </recommendedName>
</protein>